<evidence type="ECO:0000256" key="3">
    <source>
        <dbReference type="ARBA" id="ARBA00022630"/>
    </source>
</evidence>
<reference evidence="8" key="1">
    <citation type="submission" date="2020-03" db="EMBL/GenBank/DDBJ databases">
        <authorList>
            <person name="He L."/>
        </authorList>
    </citation>
    <scope>NUCLEOTIDE SEQUENCE</scope>
    <source>
        <strain evidence="8">CkLH20</strain>
    </source>
</reference>
<dbReference type="GO" id="GO:0050031">
    <property type="term" value="F:L-pipecolate oxidase activity"/>
    <property type="evidence" value="ECO:0007669"/>
    <property type="project" value="TreeGrafter"/>
</dbReference>
<dbReference type="SUPFAM" id="SSF54373">
    <property type="entry name" value="FAD-linked reductases, C-terminal domain"/>
    <property type="match status" value="1"/>
</dbReference>
<dbReference type="InterPro" id="IPR006076">
    <property type="entry name" value="FAD-dep_OxRdtase"/>
</dbReference>
<evidence type="ECO:0000256" key="1">
    <source>
        <dbReference type="ARBA" id="ARBA00001974"/>
    </source>
</evidence>
<dbReference type="OrthoDB" id="2219495at2759"/>
<keyword evidence="9" id="KW-1185">Reference proteome</keyword>
<evidence type="ECO:0000313" key="8">
    <source>
        <dbReference type="EMBL" id="KAF9870563.1"/>
    </source>
</evidence>
<keyword evidence="3" id="KW-0285">Flavoprotein</keyword>
<dbReference type="Pfam" id="PF01266">
    <property type="entry name" value="DAO"/>
    <property type="match status" value="1"/>
</dbReference>
<dbReference type="PANTHER" id="PTHR10961">
    <property type="entry name" value="PEROXISOMAL SARCOSINE OXIDASE"/>
    <property type="match status" value="1"/>
</dbReference>
<evidence type="ECO:0000256" key="5">
    <source>
        <dbReference type="ARBA" id="ARBA00023002"/>
    </source>
</evidence>
<dbReference type="GO" id="GO:0004657">
    <property type="term" value="F:proline dehydrogenase activity"/>
    <property type="evidence" value="ECO:0007669"/>
    <property type="project" value="TreeGrafter"/>
</dbReference>
<feature type="domain" description="FAD dependent oxidoreductase" evidence="7">
    <location>
        <begin position="12"/>
        <end position="385"/>
    </location>
</feature>
<gene>
    <name evidence="8" type="ORF">CkaCkLH20_11869</name>
</gene>
<sequence>MVSKRTPKDAPIVIVGAGVFGLSTALELKKRGYRHITVIDRFLPPVPDGSSVDISRIIRVDYADPVYGQMARESYEGWNTQYSDHYHESGFVMLADRKGNSYLDGAKEVAAKSGLKLINYDDAKDIQKEYPSAKADFSGLQACINPKGGWADAKGAIAQMASECSQLGVHFIAGARGTVTSLKMEQGRVVGVNVVEGPPVLGEQVILATGAWTNRLIPITHASSASGQPVGFIQLTEEEAERLKDMPVMINFQTGVFVFPPTKGKNPILKFARHGYGYATEVRVGESGAGASERVISAPKRDGSNASSGYLPDDADEGLRDGVRQLAPEFASRGWINRRLCWYSDTPEGDFIMDYHPSIDGLFFATGGAGHAFKFLPVLGKYAADCFEEKASPELRHKWRLRESSGTQEALKLGDGSRGGPPLRKLTAVEQAKL</sequence>
<proteinExistence type="inferred from homology"/>
<dbReference type="InterPro" id="IPR045170">
    <property type="entry name" value="MTOX"/>
</dbReference>
<comment type="cofactor">
    <cofactor evidence="1">
        <name>FAD</name>
        <dbReference type="ChEBI" id="CHEBI:57692"/>
    </cofactor>
</comment>
<evidence type="ECO:0000256" key="6">
    <source>
        <dbReference type="SAM" id="MobiDB-lite"/>
    </source>
</evidence>
<feature type="region of interest" description="Disordered" evidence="6">
    <location>
        <begin position="405"/>
        <end position="434"/>
    </location>
</feature>
<dbReference type="Proteomes" id="UP000781932">
    <property type="component" value="Unassembled WGS sequence"/>
</dbReference>
<keyword evidence="5" id="KW-0560">Oxidoreductase</keyword>
<dbReference type="Gene3D" id="3.50.50.60">
    <property type="entry name" value="FAD/NAD(P)-binding domain"/>
    <property type="match status" value="1"/>
</dbReference>
<accession>A0A9P6HT80</accession>
<keyword evidence="4" id="KW-0274">FAD</keyword>
<dbReference type="GeneID" id="62167657"/>
<organism evidence="8 9">
    <name type="scientific">Colletotrichum karsti</name>
    <dbReference type="NCBI Taxonomy" id="1095194"/>
    <lineage>
        <taxon>Eukaryota</taxon>
        <taxon>Fungi</taxon>
        <taxon>Dikarya</taxon>
        <taxon>Ascomycota</taxon>
        <taxon>Pezizomycotina</taxon>
        <taxon>Sordariomycetes</taxon>
        <taxon>Hypocreomycetidae</taxon>
        <taxon>Glomerellales</taxon>
        <taxon>Glomerellaceae</taxon>
        <taxon>Colletotrichum</taxon>
        <taxon>Colletotrichum boninense species complex</taxon>
    </lineage>
</organism>
<evidence type="ECO:0000259" key="7">
    <source>
        <dbReference type="Pfam" id="PF01266"/>
    </source>
</evidence>
<comment type="similarity">
    <text evidence="2">Belongs to the MSOX/MTOX family.</text>
</comment>
<evidence type="ECO:0000313" key="9">
    <source>
        <dbReference type="Proteomes" id="UP000781932"/>
    </source>
</evidence>
<dbReference type="RefSeq" id="XP_038740024.1">
    <property type="nucleotide sequence ID" value="XM_038894583.1"/>
</dbReference>
<evidence type="ECO:0000256" key="2">
    <source>
        <dbReference type="ARBA" id="ARBA00010989"/>
    </source>
</evidence>
<dbReference type="EMBL" id="JAATWM020000052">
    <property type="protein sequence ID" value="KAF9870563.1"/>
    <property type="molecule type" value="Genomic_DNA"/>
</dbReference>
<evidence type="ECO:0000256" key="4">
    <source>
        <dbReference type="ARBA" id="ARBA00022827"/>
    </source>
</evidence>
<dbReference type="Gene3D" id="3.30.9.10">
    <property type="entry name" value="D-Amino Acid Oxidase, subunit A, domain 2"/>
    <property type="match status" value="1"/>
</dbReference>
<reference evidence="8" key="2">
    <citation type="submission" date="2020-11" db="EMBL/GenBank/DDBJ databases">
        <title>Whole genome sequencing of Colletotrichum sp.</title>
        <authorList>
            <person name="Li H."/>
        </authorList>
    </citation>
    <scope>NUCLEOTIDE SEQUENCE</scope>
    <source>
        <strain evidence="8">CkLH20</strain>
    </source>
</reference>
<dbReference type="GO" id="GO:0008115">
    <property type="term" value="F:sarcosine oxidase activity"/>
    <property type="evidence" value="ECO:0007669"/>
    <property type="project" value="TreeGrafter"/>
</dbReference>
<dbReference type="InterPro" id="IPR036188">
    <property type="entry name" value="FAD/NAD-bd_sf"/>
</dbReference>
<name>A0A9P6HT80_9PEZI</name>
<dbReference type="PANTHER" id="PTHR10961:SF45">
    <property type="entry name" value="FAD DEPENDENT OXIDOREDUCTASE DOMAIN-CONTAINING PROTEIN-RELATED"/>
    <property type="match status" value="1"/>
</dbReference>
<dbReference type="AlphaFoldDB" id="A0A9P6HT80"/>
<dbReference type="GO" id="GO:0050660">
    <property type="term" value="F:flavin adenine dinucleotide binding"/>
    <property type="evidence" value="ECO:0007669"/>
    <property type="project" value="InterPro"/>
</dbReference>
<comment type="caution">
    <text evidence="8">The sequence shown here is derived from an EMBL/GenBank/DDBJ whole genome shotgun (WGS) entry which is preliminary data.</text>
</comment>
<protein>
    <submittedName>
        <fullName evidence="8">Fructosyl amino acid</fullName>
    </submittedName>
</protein>
<dbReference type="SUPFAM" id="SSF51905">
    <property type="entry name" value="FAD/NAD(P)-binding domain"/>
    <property type="match status" value="1"/>
</dbReference>